<evidence type="ECO:0000259" key="6">
    <source>
        <dbReference type="PROSITE" id="PS50045"/>
    </source>
</evidence>
<name>A0ABQ5N2P0_9CLOT</name>
<dbReference type="InterPro" id="IPR013767">
    <property type="entry name" value="PAS_fold"/>
</dbReference>
<organism evidence="8 9">
    <name type="scientific">Clostridium omnivorum</name>
    <dbReference type="NCBI Taxonomy" id="1604902"/>
    <lineage>
        <taxon>Bacteria</taxon>
        <taxon>Bacillati</taxon>
        <taxon>Bacillota</taxon>
        <taxon>Clostridia</taxon>
        <taxon>Eubacteriales</taxon>
        <taxon>Clostridiaceae</taxon>
        <taxon>Clostridium</taxon>
    </lineage>
</organism>
<dbReference type="InterPro" id="IPR025944">
    <property type="entry name" value="Sigma_54_int_dom_CS"/>
</dbReference>
<keyword evidence="1" id="KW-0547">Nucleotide-binding</keyword>
<dbReference type="Gene3D" id="3.40.50.10660">
    <property type="entry name" value="PrpR receptor domain-like"/>
    <property type="match status" value="1"/>
</dbReference>
<evidence type="ECO:0000256" key="5">
    <source>
        <dbReference type="ARBA" id="ARBA00023163"/>
    </source>
</evidence>
<evidence type="ECO:0000256" key="2">
    <source>
        <dbReference type="ARBA" id="ARBA00022840"/>
    </source>
</evidence>
<dbReference type="PROSITE" id="PS00688">
    <property type="entry name" value="SIGMA54_INTERACT_3"/>
    <property type="match status" value="1"/>
</dbReference>
<protein>
    <submittedName>
        <fullName evidence="8">Fis family transcriptional regulator</fullName>
    </submittedName>
</protein>
<dbReference type="CDD" id="cd00130">
    <property type="entry name" value="PAS"/>
    <property type="match status" value="1"/>
</dbReference>
<evidence type="ECO:0000259" key="7">
    <source>
        <dbReference type="PROSITE" id="PS50112"/>
    </source>
</evidence>
<dbReference type="PROSITE" id="PS00675">
    <property type="entry name" value="SIGMA54_INTERACT_1"/>
    <property type="match status" value="1"/>
</dbReference>
<keyword evidence="4" id="KW-0238">DNA-binding</keyword>
<dbReference type="CDD" id="cd00009">
    <property type="entry name" value="AAA"/>
    <property type="match status" value="1"/>
</dbReference>
<dbReference type="Gene3D" id="3.40.50.2300">
    <property type="match status" value="1"/>
</dbReference>
<feature type="domain" description="PAS" evidence="7">
    <location>
        <begin position="195"/>
        <end position="246"/>
    </location>
</feature>
<proteinExistence type="predicted"/>
<keyword evidence="5" id="KW-0804">Transcription</keyword>
<dbReference type="PROSITE" id="PS50045">
    <property type="entry name" value="SIGMA54_INTERACT_4"/>
    <property type="match status" value="1"/>
</dbReference>
<dbReference type="PANTHER" id="PTHR32071">
    <property type="entry name" value="TRANSCRIPTIONAL REGULATORY PROTEIN"/>
    <property type="match status" value="1"/>
</dbReference>
<dbReference type="PANTHER" id="PTHR32071:SF57">
    <property type="entry name" value="C4-DICARBOXYLATE TRANSPORT TRANSCRIPTIONAL REGULATORY PROTEIN DCTD"/>
    <property type="match status" value="1"/>
</dbReference>
<dbReference type="Pfam" id="PF00158">
    <property type="entry name" value="Sigma54_activat"/>
    <property type="match status" value="1"/>
</dbReference>
<evidence type="ECO:0000313" key="8">
    <source>
        <dbReference type="EMBL" id="GLC29482.1"/>
    </source>
</evidence>
<gene>
    <name evidence="8" type="ORF">bsdE14_08920</name>
</gene>
<dbReference type="SMART" id="SM00091">
    <property type="entry name" value="PAS"/>
    <property type="match status" value="1"/>
</dbReference>
<reference evidence="8 9" key="1">
    <citation type="journal article" date="2024" name="Int. J. Syst. Evol. Microbiol.">
        <title>Clostridium omnivorum sp. nov., isolated from anoxic soil under the treatment of reductive soil disinfestation.</title>
        <authorList>
            <person name="Ueki A."/>
            <person name="Tonouchi A."/>
            <person name="Kaku N."/>
            <person name="Honma S."/>
            <person name="Ueki K."/>
        </authorList>
    </citation>
    <scope>NUCLEOTIDE SEQUENCE [LARGE SCALE GENOMIC DNA]</scope>
    <source>
        <strain evidence="8 9">E14</strain>
    </source>
</reference>
<dbReference type="EMBL" id="BRXR01000001">
    <property type="protein sequence ID" value="GLC29482.1"/>
    <property type="molecule type" value="Genomic_DNA"/>
</dbReference>
<keyword evidence="3" id="KW-0805">Transcription regulation</keyword>
<dbReference type="SUPFAM" id="SSF159800">
    <property type="entry name" value="PrpR receptor domain-like"/>
    <property type="match status" value="1"/>
</dbReference>
<dbReference type="InterPro" id="IPR010524">
    <property type="entry name" value="Sig_transdc_resp-reg_PrpR_N"/>
</dbReference>
<dbReference type="Gene3D" id="3.40.50.300">
    <property type="entry name" value="P-loop containing nucleotide triphosphate hydrolases"/>
    <property type="match status" value="1"/>
</dbReference>
<dbReference type="PROSITE" id="PS50112">
    <property type="entry name" value="PAS"/>
    <property type="match status" value="1"/>
</dbReference>
<dbReference type="Pfam" id="PF06506">
    <property type="entry name" value="PrpR_N"/>
    <property type="match status" value="1"/>
</dbReference>
<dbReference type="InterPro" id="IPR058031">
    <property type="entry name" value="AAA_lid_NorR"/>
</dbReference>
<dbReference type="InterPro" id="IPR025662">
    <property type="entry name" value="Sigma_54_int_dom_ATP-bd_1"/>
</dbReference>
<comment type="caution">
    <text evidence="8">The sequence shown here is derived from an EMBL/GenBank/DDBJ whole genome shotgun (WGS) entry which is preliminary data.</text>
</comment>
<dbReference type="Gene3D" id="1.10.10.60">
    <property type="entry name" value="Homeodomain-like"/>
    <property type="match status" value="1"/>
</dbReference>
<dbReference type="InterPro" id="IPR003593">
    <property type="entry name" value="AAA+_ATPase"/>
</dbReference>
<evidence type="ECO:0000313" key="9">
    <source>
        <dbReference type="Proteomes" id="UP001208567"/>
    </source>
</evidence>
<evidence type="ECO:0000256" key="4">
    <source>
        <dbReference type="ARBA" id="ARBA00023125"/>
    </source>
</evidence>
<dbReference type="InterPro" id="IPR002078">
    <property type="entry name" value="Sigma_54_int"/>
</dbReference>
<keyword evidence="2" id="KW-0067">ATP-binding</keyword>
<dbReference type="PROSITE" id="PS00676">
    <property type="entry name" value="SIGMA54_INTERACT_2"/>
    <property type="match status" value="1"/>
</dbReference>
<dbReference type="SUPFAM" id="SSF52540">
    <property type="entry name" value="P-loop containing nucleoside triphosphate hydrolases"/>
    <property type="match status" value="1"/>
</dbReference>
<feature type="domain" description="Sigma-54 factor interaction" evidence="6">
    <location>
        <begin position="325"/>
        <end position="553"/>
    </location>
</feature>
<keyword evidence="9" id="KW-1185">Reference proteome</keyword>
<dbReference type="InterPro" id="IPR035965">
    <property type="entry name" value="PAS-like_dom_sf"/>
</dbReference>
<dbReference type="NCBIfam" id="TIGR00229">
    <property type="entry name" value="sensory_box"/>
    <property type="match status" value="1"/>
</dbReference>
<dbReference type="Pfam" id="PF25601">
    <property type="entry name" value="AAA_lid_14"/>
    <property type="match status" value="1"/>
</dbReference>
<dbReference type="InterPro" id="IPR025943">
    <property type="entry name" value="Sigma_54_int_dom_ATP-bd_2"/>
</dbReference>
<accession>A0ABQ5N2P0</accession>
<dbReference type="InterPro" id="IPR027417">
    <property type="entry name" value="P-loop_NTPase"/>
</dbReference>
<dbReference type="Proteomes" id="UP001208567">
    <property type="component" value="Unassembled WGS sequence"/>
</dbReference>
<evidence type="ECO:0000256" key="3">
    <source>
        <dbReference type="ARBA" id="ARBA00023015"/>
    </source>
</evidence>
<dbReference type="Gene3D" id="3.30.450.20">
    <property type="entry name" value="PAS domain"/>
    <property type="match status" value="1"/>
</dbReference>
<dbReference type="InterPro" id="IPR000014">
    <property type="entry name" value="PAS"/>
</dbReference>
<dbReference type="Pfam" id="PF00989">
    <property type="entry name" value="PAS"/>
    <property type="match status" value="1"/>
</dbReference>
<sequence length="627" mass="70570">MDRKIGIIASDIELKDSIIELFPEEVASGEIIIDILDPLMIEEQGKALESKGAKAIIARSGGYRHTVGKVSIPVIHLKITTMDIVQAIKRADKYKKDIVLLISDLEYFNCDEWQNLVQKDILVERFHSASEIEIKVSKYMDRYDKVTIVGGGIPCSYARKLGMSSVSIGASKESINEGIAYARELIDNLQEQKYRNEVLGTVLDGVHDAVIAIDNGGKIIIFNERAKELLRYNLKQINNKKVTEVLPELGFMLEVLKNKTNRYNEIRKLKNIIVTANTSILVVEGQVNGVICSFQDITKLQNLEKKIRYELNKKGLVAKYRFQDIIAEDPVMKDVISKAVKTGFTDFTVMIYGESGTGKEMVAQSIHNISSRSSEPFVAVNCAAISESLLESELFGYEEGAFTGARKGGKPGLFELAHGGTIFLDEINSMSLNLQAKLLRVLEEKEVMRIGSDYVIPLDVRVIAAANEELKQKVQAGSFRSDLFYRISILELKIPPLRERKKDIVPLFTHYLEELSQTSESVELQKEVEKKIVNYNWPGNVRELKNMVQRYMLFKEISIDDSELIKKDAAFIEEGYNLSQGKVIDLKEINKLVENKVIEMLASNGMSKSEIAKQLGISRTALWKKGK</sequence>
<dbReference type="RefSeq" id="WP_264848775.1">
    <property type="nucleotide sequence ID" value="NZ_BRXR01000001.1"/>
</dbReference>
<dbReference type="SUPFAM" id="SSF55785">
    <property type="entry name" value="PYP-like sensor domain (PAS domain)"/>
    <property type="match status" value="1"/>
</dbReference>
<dbReference type="SMART" id="SM00382">
    <property type="entry name" value="AAA"/>
    <property type="match status" value="1"/>
</dbReference>
<dbReference type="Gene3D" id="1.10.8.60">
    <property type="match status" value="1"/>
</dbReference>
<evidence type="ECO:0000256" key="1">
    <source>
        <dbReference type="ARBA" id="ARBA00022741"/>
    </source>
</evidence>